<keyword evidence="4" id="KW-0413">Isomerase</keyword>
<evidence type="ECO:0000256" key="6">
    <source>
        <dbReference type="SAM" id="MobiDB-lite"/>
    </source>
</evidence>
<dbReference type="RefSeq" id="WP_272418737.1">
    <property type="nucleotide sequence ID" value="NZ_JAGTJJ010000001.1"/>
</dbReference>
<dbReference type="GO" id="GO:0009697">
    <property type="term" value="P:salicylic acid biosynthetic process"/>
    <property type="evidence" value="ECO:0007669"/>
    <property type="project" value="TreeGrafter"/>
</dbReference>
<dbReference type="InterPro" id="IPR004561">
    <property type="entry name" value="IsoChor_synthase"/>
</dbReference>
<dbReference type="EMBL" id="JAGTJJ010000006">
    <property type="protein sequence ID" value="MDC3982037.1"/>
    <property type="molecule type" value="Genomic_DNA"/>
</dbReference>
<dbReference type="Proteomes" id="UP001151081">
    <property type="component" value="Unassembled WGS sequence"/>
</dbReference>
<evidence type="ECO:0000256" key="5">
    <source>
        <dbReference type="ARBA" id="ARBA00041564"/>
    </source>
</evidence>
<protein>
    <recommendedName>
        <fullName evidence="3">isochorismate synthase</fullName>
        <ecNumber evidence="3">5.4.4.2</ecNumber>
    </recommendedName>
    <alternativeName>
        <fullName evidence="5">Isochorismate mutase</fullName>
    </alternativeName>
</protein>
<feature type="region of interest" description="Disordered" evidence="6">
    <location>
        <begin position="220"/>
        <end position="239"/>
    </location>
</feature>
<comment type="caution">
    <text evidence="8">The sequence shown here is derived from an EMBL/GenBank/DDBJ whole genome shotgun (WGS) entry which is preliminary data.</text>
</comment>
<dbReference type="EC" id="5.4.4.2" evidence="3"/>
<dbReference type="PANTHER" id="PTHR42839:SF2">
    <property type="entry name" value="ISOCHORISMATE SYNTHASE ENTC"/>
    <property type="match status" value="1"/>
</dbReference>
<organism evidence="8 10">
    <name type="scientific">Polyangium jinanense</name>
    <dbReference type="NCBI Taxonomy" id="2829994"/>
    <lineage>
        <taxon>Bacteria</taxon>
        <taxon>Pseudomonadati</taxon>
        <taxon>Myxococcota</taxon>
        <taxon>Polyangia</taxon>
        <taxon>Polyangiales</taxon>
        <taxon>Polyangiaceae</taxon>
        <taxon>Polyangium</taxon>
    </lineage>
</organism>
<evidence type="ECO:0000313" key="9">
    <source>
        <dbReference type="EMBL" id="MDC3982037.1"/>
    </source>
</evidence>
<dbReference type="NCBIfam" id="NF005380">
    <property type="entry name" value="PRK06923.1"/>
    <property type="match status" value="1"/>
</dbReference>
<dbReference type="InterPro" id="IPR015890">
    <property type="entry name" value="Chorismate_C"/>
</dbReference>
<dbReference type="Gene3D" id="3.60.120.10">
    <property type="entry name" value="Anthranilate synthase"/>
    <property type="match status" value="1"/>
</dbReference>
<gene>
    <name evidence="8" type="primary">dhbC</name>
    <name evidence="8" type="ORF">KEG57_00050</name>
    <name evidence="9" type="ORF">KEG57_16080</name>
</gene>
<proteinExistence type="inferred from homology"/>
<dbReference type="Pfam" id="PF00425">
    <property type="entry name" value="Chorismate_bind"/>
    <property type="match status" value="1"/>
</dbReference>
<evidence type="ECO:0000256" key="1">
    <source>
        <dbReference type="ARBA" id="ARBA00000799"/>
    </source>
</evidence>
<accession>A0A9X3WZV9</accession>
<comment type="similarity">
    <text evidence="2">Belongs to the isochorismate synthase family.</text>
</comment>
<name>A0A9X3WZV9_9BACT</name>
<dbReference type="InterPro" id="IPR005801">
    <property type="entry name" value="ADC_synthase"/>
</dbReference>
<feature type="domain" description="Chorismate-utilising enzyme C-terminal" evidence="7">
    <location>
        <begin position="128"/>
        <end position="391"/>
    </location>
</feature>
<dbReference type="NCBIfam" id="TIGR00543">
    <property type="entry name" value="isochor_syn"/>
    <property type="match status" value="1"/>
</dbReference>
<dbReference type="EMBL" id="JAGTJJ010000001">
    <property type="protein sequence ID" value="MDC3978866.1"/>
    <property type="molecule type" value="Genomic_DNA"/>
</dbReference>
<keyword evidence="10" id="KW-1185">Reference proteome</keyword>
<evidence type="ECO:0000256" key="4">
    <source>
        <dbReference type="ARBA" id="ARBA00023235"/>
    </source>
</evidence>
<dbReference type="SUPFAM" id="SSF56322">
    <property type="entry name" value="ADC synthase"/>
    <property type="match status" value="1"/>
</dbReference>
<sequence>MTSISTPEAFAATVRSGTELLQAYNQESSFFFSSPTRTVLAQGVREIVGGTAHGEGIPERVAAVLASLEKSGHERPLAVGAVPFDTRSPAHLLVPRTTRIAGPLDAASISLPAPPRVSAEWMRLSPDRDGFLGGVERALALIRTEALSKVVLSRMLELRSSEPVDLALLLERLSKRNTSGYTFALKLPEARGALAPEPRTLIGASPELLVSRSGNTVFANPLAGSAPRSTDPEEDERRASALLTSEKDRREHAVVIDAVVEALRPFCKRLVVPPRASLLHTPAMWHLSTPITGELADLSTSSLALAMALHPTPAVCGYPTTSARAAIEAIEPFDRGFFTGLVGYCDAAGDGEWAVTIRCAEIGGDALRVYAGAGVVAGSSPERERAEIAAKMRTMLTALGLDPLPEDL</sequence>
<evidence type="ECO:0000313" key="10">
    <source>
        <dbReference type="Proteomes" id="UP001151081"/>
    </source>
</evidence>
<evidence type="ECO:0000256" key="3">
    <source>
        <dbReference type="ARBA" id="ARBA00012824"/>
    </source>
</evidence>
<dbReference type="AlphaFoldDB" id="A0A9X3WZV9"/>
<evidence type="ECO:0000259" key="7">
    <source>
        <dbReference type="Pfam" id="PF00425"/>
    </source>
</evidence>
<reference evidence="8 10" key="1">
    <citation type="submission" date="2021-04" db="EMBL/GenBank/DDBJ databases">
        <title>Genome analysis of Polyangium sp.</title>
        <authorList>
            <person name="Li Y."/>
            <person name="Wang J."/>
        </authorList>
    </citation>
    <scope>NUCLEOTIDE SEQUENCE [LARGE SCALE GENOMIC DNA]</scope>
    <source>
        <strain evidence="8 10">SDU14</strain>
    </source>
</reference>
<evidence type="ECO:0000313" key="8">
    <source>
        <dbReference type="EMBL" id="MDC3978866.1"/>
    </source>
</evidence>
<dbReference type="PANTHER" id="PTHR42839">
    <property type="entry name" value="ISOCHORISMATE SYNTHASE ENTC"/>
    <property type="match status" value="1"/>
</dbReference>
<evidence type="ECO:0000256" key="2">
    <source>
        <dbReference type="ARBA" id="ARBA00005297"/>
    </source>
</evidence>
<dbReference type="GO" id="GO:0008909">
    <property type="term" value="F:isochorismate synthase activity"/>
    <property type="evidence" value="ECO:0007669"/>
    <property type="project" value="UniProtKB-EC"/>
</dbReference>
<comment type="catalytic activity">
    <reaction evidence="1">
        <text>chorismate = isochorismate</text>
        <dbReference type="Rhea" id="RHEA:18985"/>
        <dbReference type="ChEBI" id="CHEBI:29748"/>
        <dbReference type="ChEBI" id="CHEBI:29780"/>
        <dbReference type="EC" id="5.4.4.2"/>
    </reaction>
</comment>